<dbReference type="Proteomes" id="UP000216207">
    <property type="component" value="Unassembled WGS sequence"/>
</dbReference>
<dbReference type="OMA" id="DIEEKHH"/>
<dbReference type="EMBL" id="NPCC01000004">
    <property type="protein sequence ID" value="PAE90838.1"/>
    <property type="molecule type" value="Genomic_DNA"/>
</dbReference>
<name>A0A268P575_SHOCL</name>
<comment type="caution">
    <text evidence="1">The sequence shown here is derived from an EMBL/GenBank/DDBJ whole genome shotgun (WGS) entry which is preliminary data.</text>
</comment>
<evidence type="ECO:0000313" key="2">
    <source>
        <dbReference type="Proteomes" id="UP000216207"/>
    </source>
</evidence>
<accession>A0A268P575</accession>
<gene>
    <name evidence="1" type="ORF">CHH72_02870</name>
</gene>
<dbReference type="AlphaFoldDB" id="A0A268P575"/>
<sequence>MTPLKFFSTSRLVEFFTPAHKRPVDDHIIQDDTTINFINDTERLLKRMADNATGKNERKNVRRRQKDWDIRIKITYNQIRLVIADTKQSSSPVHKRLRIVCFRKYVKASDGVGKIKEATIHYLKDGRMHVRSLLNVPAFQGIFHGIHRLDLAYVGTKLTDDVSLDRLNGQEKQLKREQANDIKVLAQEARRYVQAMDTLSIDPLLDNRLKRILAHVEKLEDDFQLFGFEQKHTVRRLLRDDLPNLMGAYFALSKKNQLEQRDNVFVSLSQMELTLIHLQDELERTKIERMEHVMRLQELRYGGQSDQRSE</sequence>
<proteinExistence type="predicted"/>
<evidence type="ECO:0000313" key="1">
    <source>
        <dbReference type="EMBL" id="PAE90838.1"/>
    </source>
</evidence>
<reference evidence="1 2" key="1">
    <citation type="submission" date="2017-07" db="EMBL/GenBank/DDBJ databases">
        <title>Isolation and whole genome analysis of endospore-forming bacteria from heroin.</title>
        <authorList>
            <person name="Kalinowski J."/>
            <person name="Ahrens B."/>
            <person name="Al-Dilaimi A."/>
            <person name="Winkler A."/>
            <person name="Wibberg D."/>
            <person name="Schleenbecker U."/>
            <person name="Ruckert C."/>
            <person name="Wolfel R."/>
            <person name="Grass G."/>
        </authorList>
    </citation>
    <scope>NUCLEOTIDE SEQUENCE [LARGE SCALE GENOMIC DNA]</scope>
    <source>
        <strain evidence="1 2">7539</strain>
    </source>
</reference>
<organism evidence="1 2">
    <name type="scientific">Shouchella clausii</name>
    <name type="common">Alkalihalobacillus clausii</name>
    <dbReference type="NCBI Taxonomy" id="79880"/>
    <lineage>
        <taxon>Bacteria</taxon>
        <taxon>Bacillati</taxon>
        <taxon>Bacillota</taxon>
        <taxon>Bacilli</taxon>
        <taxon>Bacillales</taxon>
        <taxon>Bacillaceae</taxon>
        <taxon>Shouchella</taxon>
    </lineage>
</organism>
<protein>
    <submittedName>
        <fullName evidence="1">Uncharacterized protein</fullName>
    </submittedName>
</protein>